<sequence length="281" mass="29745">MPKAAKKRSETTSRRKDPIKRGGGAAAAAAAAGRDAKASHLYTDDNPATTLHGTGFKDRAAAERTLELISKRSLTYQFQTVNTMFHRAKHHPAMEGNAGMREAMGVFRTWLDETYPAARAGLRLDGFRPLLSKECVGKYLGKIMGSSSTSGGGGGSGGGGDGDGRCGSSGCSGGDGGGGGGDSGGLAVGADARGFANAYVALPKGKRLANVLMDDGQPGQADWERRRCDALTELVAEGREQRSQWESWQLWLDEEARVPTAEHLRLIAWAWSPVPESKLRP</sequence>
<keyword evidence="3" id="KW-1185">Reference proteome</keyword>
<proteinExistence type="predicted"/>
<feature type="compositionally biased region" description="Basic and acidic residues" evidence="1">
    <location>
        <begin position="7"/>
        <end position="20"/>
    </location>
</feature>
<evidence type="ECO:0000313" key="3">
    <source>
        <dbReference type="Proteomes" id="UP000799441"/>
    </source>
</evidence>
<gene>
    <name evidence="2" type="ORF">K431DRAFT_289389</name>
</gene>
<feature type="region of interest" description="Disordered" evidence="1">
    <location>
        <begin position="1"/>
        <end position="31"/>
    </location>
</feature>
<dbReference type="EMBL" id="MU003874">
    <property type="protein sequence ID" value="KAF2716470.1"/>
    <property type="molecule type" value="Genomic_DNA"/>
</dbReference>
<accession>A0A9P4PZ39</accession>
<protein>
    <submittedName>
        <fullName evidence="2">Uncharacterized protein</fullName>
    </submittedName>
</protein>
<name>A0A9P4PZ39_9PEZI</name>
<dbReference type="AlphaFoldDB" id="A0A9P4PZ39"/>
<dbReference type="Proteomes" id="UP000799441">
    <property type="component" value="Unassembled WGS sequence"/>
</dbReference>
<dbReference type="OrthoDB" id="8188991at2759"/>
<comment type="caution">
    <text evidence="2">The sequence shown here is derived from an EMBL/GenBank/DDBJ whole genome shotgun (WGS) entry which is preliminary data.</text>
</comment>
<evidence type="ECO:0000313" key="2">
    <source>
        <dbReference type="EMBL" id="KAF2716470.1"/>
    </source>
</evidence>
<reference evidence="2" key="1">
    <citation type="journal article" date="2020" name="Stud. Mycol.">
        <title>101 Dothideomycetes genomes: a test case for predicting lifestyles and emergence of pathogens.</title>
        <authorList>
            <person name="Haridas S."/>
            <person name="Albert R."/>
            <person name="Binder M."/>
            <person name="Bloem J."/>
            <person name="Labutti K."/>
            <person name="Salamov A."/>
            <person name="Andreopoulos B."/>
            <person name="Baker S."/>
            <person name="Barry K."/>
            <person name="Bills G."/>
            <person name="Bluhm B."/>
            <person name="Cannon C."/>
            <person name="Castanera R."/>
            <person name="Culley D."/>
            <person name="Daum C."/>
            <person name="Ezra D."/>
            <person name="Gonzalez J."/>
            <person name="Henrissat B."/>
            <person name="Kuo A."/>
            <person name="Liang C."/>
            <person name="Lipzen A."/>
            <person name="Lutzoni F."/>
            <person name="Magnuson J."/>
            <person name="Mondo S."/>
            <person name="Nolan M."/>
            <person name="Ohm R."/>
            <person name="Pangilinan J."/>
            <person name="Park H.-J."/>
            <person name="Ramirez L."/>
            <person name="Alfaro M."/>
            <person name="Sun H."/>
            <person name="Tritt A."/>
            <person name="Yoshinaga Y."/>
            <person name="Zwiers L.-H."/>
            <person name="Turgeon B."/>
            <person name="Goodwin S."/>
            <person name="Spatafora J."/>
            <person name="Crous P."/>
            <person name="Grigoriev I."/>
        </authorList>
    </citation>
    <scope>NUCLEOTIDE SEQUENCE</scope>
    <source>
        <strain evidence="2">CBS 116435</strain>
    </source>
</reference>
<organism evidence="2 3">
    <name type="scientific">Polychaeton citri CBS 116435</name>
    <dbReference type="NCBI Taxonomy" id="1314669"/>
    <lineage>
        <taxon>Eukaryota</taxon>
        <taxon>Fungi</taxon>
        <taxon>Dikarya</taxon>
        <taxon>Ascomycota</taxon>
        <taxon>Pezizomycotina</taxon>
        <taxon>Dothideomycetes</taxon>
        <taxon>Dothideomycetidae</taxon>
        <taxon>Capnodiales</taxon>
        <taxon>Capnodiaceae</taxon>
        <taxon>Polychaeton</taxon>
    </lineage>
</organism>
<evidence type="ECO:0000256" key="1">
    <source>
        <dbReference type="SAM" id="MobiDB-lite"/>
    </source>
</evidence>